<reference evidence="15 16" key="1">
    <citation type="journal article" date="2014" name="Environ. Microbiol.">
        <title>Genomic signatures of obligate host dependence in the luminous bacterial symbiont of a vertebrate.</title>
        <authorList>
            <person name="Hendry T.A."/>
            <person name="de Wet J.R."/>
            <person name="Dunlap P.V."/>
        </authorList>
    </citation>
    <scope>NUCLEOTIDE SEQUENCE [LARGE SCALE GENOMIC DNA]</scope>
    <source>
        <strain evidence="15 16">Akat1</strain>
    </source>
</reference>
<name>S3DHN3_9GAMM</name>
<dbReference type="Proteomes" id="UP000053688">
    <property type="component" value="Unassembled WGS sequence"/>
</dbReference>
<comment type="similarity">
    <text evidence="2 13">Belongs to the LolB family.</text>
</comment>
<evidence type="ECO:0000256" key="14">
    <source>
        <dbReference type="SAM" id="SignalP"/>
    </source>
</evidence>
<comment type="function">
    <text evidence="13">Plays a critical role in the incorporation of lipoproteins in the outer membrane after they are released by the LolA protein.</text>
</comment>
<keyword evidence="7 13" id="KW-0653">Protein transport</keyword>
<dbReference type="eggNOG" id="COG3017">
    <property type="taxonomic scope" value="Bacteria"/>
</dbReference>
<dbReference type="Pfam" id="PF03550">
    <property type="entry name" value="LolB"/>
    <property type="match status" value="1"/>
</dbReference>
<evidence type="ECO:0000313" key="16">
    <source>
        <dbReference type="Proteomes" id="UP000053688"/>
    </source>
</evidence>
<feature type="signal peptide" evidence="14">
    <location>
        <begin position="1"/>
        <end position="29"/>
    </location>
</feature>
<dbReference type="GO" id="GO:0009279">
    <property type="term" value="C:cell outer membrane"/>
    <property type="evidence" value="ECO:0007669"/>
    <property type="project" value="UniProtKB-SubCell"/>
</dbReference>
<evidence type="ECO:0000256" key="11">
    <source>
        <dbReference type="ARBA" id="ARBA00023237"/>
    </source>
</evidence>
<dbReference type="STRING" id="28176.CF66_4048"/>
<keyword evidence="16" id="KW-1185">Reference proteome</keyword>
<keyword evidence="6 14" id="KW-0732">Signal</keyword>
<evidence type="ECO:0000256" key="7">
    <source>
        <dbReference type="ARBA" id="ARBA00022927"/>
    </source>
</evidence>
<evidence type="ECO:0000256" key="4">
    <source>
        <dbReference type="ARBA" id="ARBA00016202"/>
    </source>
</evidence>
<organism evidence="15 16">
    <name type="scientific">Candidatus Photodesmus katoptron Akat1</name>
    <dbReference type="NCBI Taxonomy" id="1236703"/>
    <lineage>
        <taxon>Bacteria</taxon>
        <taxon>Pseudomonadati</taxon>
        <taxon>Pseudomonadota</taxon>
        <taxon>Gammaproteobacteria</taxon>
        <taxon>Vibrionales</taxon>
        <taxon>Vibrionaceae</taxon>
        <taxon>Candidatus Photodesmus</taxon>
    </lineage>
</organism>
<keyword evidence="8 13" id="KW-0472">Membrane</keyword>
<dbReference type="Gene3D" id="2.50.20.10">
    <property type="entry name" value="Lipoprotein localisation LolA/LolB/LppX"/>
    <property type="match status" value="1"/>
</dbReference>
<dbReference type="GO" id="GO:0015031">
    <property type="term" value="P:protein transport"/>
    <property type="evidence" value="ECO:0007669"/>
    <property type="project" value="UniProtKB-KW"/>
</dbReference>
<proteinExistence type="inferred from homology"/>
<dbReference type="RefSeq" id="WP_016503750.1">
    <property type="nucleotide sequence ID" value="NZ_AMSD01000001.1"/>
</dbReference>
<dbReference type="EMBL" id="AMSD01000001">
    <property type="protein sequence ID" value="EPE37952.1"/>
    <property type="molecule type" value="Genomic_DNA"/>
</dbReference>
<dbReference type="SUPFAM" id="SSF89392">
    <property type="entry name" value="Prokaryotic lipoproteins and lipoprotein localization factors"/>
    <property type="match status" value="1"/>
</dbReference>
<comment type="subcellular location">
    <subcellularLocation>
        <location evidence="1">Cell outer membrane</location>
        <topology evidence="1">Lipid-anchor</topology>
    </subcellularLocation>
</comment>
<feature type="chain" id="PRO_5008975666" description="Outer-membrane lipoprotein LolB" evidence="14">
    <location>
        <begin position="30"/>
        <end position="210"/>
    </location>
</feature>
<dbReference type="CDD" id="cd16326">
    <property type="entry name" value="LolB"/>
    <property type="match status" value="1"/>
</dbReference>
<dbReference type="AlphaFoldDB" id="S3DHN3"/>
<evidence type="ECO:0000256" key="3">
    <source>
        <dbReference type="ARBA" id="ARBA00011245"/>
    </source>
</evidence>
<evidence type="ECO:0000256" key="10">
    <source>
        <dbReference type="ARBA" id="ARBA00023186"/>
    </source>
</evidence>
<evidence type="ECO:0000256" key="6">
    <source>
        <dbReference type="ARBA" id="ARBA00022729"/>
    </source>
</evidence>
<evidence type="ECO:0000313" key="15">
    <source>
        <dbReference type="EMBL" id="EPE37952.1"/>
    </source>
</evidence>
<sequence length="210" mass="24702">MIHCNQTLSLIRIITLVLLLVGCSSNKQEQDYASIPLKNNQQKVAKIKNYQAIGKLVYNLKDKKQSCNFQWKYTFQNSSIKLINFFGQPILGLNIKPDSAQLKTYYNNKIFLEKNTTTLFRKLIGLNIPLEQLQYWIIGKPEDADIYQMNENNILTSLSKKIDKKLWHVYYYKYQNVSLDELTLLLPKKIQIRNDNIQVDLIILKWILNQ</sequence>
<dbReference type="GO" id="GO:0044874">
    <property type="term" value="P:lipoprotein localization to outer membrane"/>
    <property type="evidence" value="ECO:0007669"/>
    <property type="project" value="UniProtKB-UniRule"/>
</dbReference>
<keyword evidence="11 13" id="KW-0998">Cell outer membrane</keyword>
<gene>
    <name evidence="13 15" type="primary">lolB</name>
    <name evidence="15" type="ORF">O1U_0415</name>
</gene>
<dbReference type="InterPro" id="IPR004565">
    <property type="entry name" value="OM_lipoprot_LolB"/>
</dbReference>
<accession>S3DHN3</accession>
<dbReference type="NCBIfam" id="TIGR00548">
    <property type="entry name" value="lolB"/>
    <property type="match status" value="1"/>
</dbReference>
<keyword evidence="5 13" id="KW-0813">Transport</keyword>
<evidence type="ECO:0000256" key="12">
    <source>
        <dbReference type="ARBA" id="ARBA00023288"/>
    </source>
</evidence>
<dbReference type="InterPro" id="IPR029046">
    <property type="entry name" value="LolA/LolB/LppX"/>
</dbReference>
<evidence type="ECO:0000256" key="9">
    <source>
        <dbReference type="ARBA" id="ARBA00023139"/>
    </source>
</evidence>
<protein>
    <recommendedName>
        <fullName evidence="4 13">Outer-membrane lipoprotein LolB</fullName>
    </recommendedName>
</protein>
<keyword evidence="12 15" id="KW-0449">Lipoprotein</keyword>
<comment type="subunit">
    <text evidence="3 13">Monomer.</text>
</comment>
<evidence type="ECO:0000256" key="1">
    <source>
        <dbReference type="ARBA" id="ARBA00004459"/>
    </source>
</evidence>
<evidence type="ECO:0000256" key="8">
    <source>
        <dbReference type="ARBA" id="ARBA00023136"/>
    </source>
</evidence>
<evidence type="ECO:0000256" key="13">
    <source>
        <dbReference type="HAMAP-Rule" id="MF_00233"/>
    </source>
</evidence>
<keyword evidence="10 13" id="KW-0143">Chaperone</keyword>
<comment type="caution">
    <text evidence="15">The sequence shown here is derived from an EMBL/GenBank/DDBJ whole genome shotgun (WGS) entry which is preliminary data.</text>
</comment>
<evidence type="ECO:0000256" key="5">
    <source>
        <dbReference type="ARBA" id="ARBA00022448"/>
    </source>
</evidence>
<dbReference type="HAMAP" id="MF_00233">
    <property type="entry name" value="LolB"/>
    <property type="match status" value="1"/>
</dbReference>
<keyword evidence="9" id="KW-0564">Palmitate</keyword>
<evidence type="ECO:0000256" key="2">
    <source>
        <dbReference type="ARBA" id="ARBA00009696"/>
    </source>
</evidence>